<dbReference type="AlphaFoldDB" id="A0AAV5NZ66"/>
<evidence type="ECO:0000313" key="1">
    <source>
        <dbReference type="EMBL" id="GLQ75614.1"/>
    </source>
</evidence>
<reference evidence="2" key="1">
    <citation type="journal article" date="2019" name="Int. J. Syst. Evol. Microbiol.">
        <title>The Global Catalogue of Microorganisms (GCM) 10K type strain sequencing project: providing services to taxonomists for standard genome sequencing and annotation.</title>
        <authorList>
            <consortium name="The Broad Institute Genomics Platform"/>
            <consortium name="The Broad Institute Genome Sequencing Center for Infectious Disease"/>
            <person name="Wu L."/>
            <person name="Ma J."/>
        </authorList>
    </citation>
    <scope>NUCLEOTIDE SEQUENCE [LARGE SCALE GENOMIC DNA]</scope>
    <source>
        <strain evidence="2">NBRC 15640</strain>
    </source>
</reference>
<gene>
    <name evidence="1" type="primary">sypJ</name>
    <name evidence="1" type="ORF">GCM10007932_49760</name>
</gene>
<comment type="caution">
    <text evidence="1">The sequence shown here is derived from an EMBL/GenBank/DDBJ whole genome shotgun (WGS) entry which is preliminary data.</text>
</comment>
<dbReference type="EMBL" id="BSNX01000074">
    <property type="protein sequence ID" value="GLQ75614.1"/>
    <property type="molecule type" value="Genomic_DNA"/>
</dbReference>
<sequence>MNNTSHILVVSPNEQGISAKNLTQDVLSQLKGDDTKITVMAPDHSKIEGYNTVSMGKENMAANVHAISRWYRAFLFCCYVLYARIKFGEISSVLLTAQPSHSSPVYWLRNLLKYQVVQIVCQSVSWTPKNGASLVKADRVFYLQSMRESMLEAIACQWQHCPNTTAHQQAQDVIQSERFTPFKLGYVHVDQALESDAEHSQVYCETQTKNLSHLLDALAHTEQSARPTIQLKQSGANENRNTDLKHQSDHLGCYKIEGSIPWSPGHVYLALPENPDNERQILKALSSGMCVILPADGSFWDLALSNQVNCLKYKPYDTSSLKEKLELIVNAPSSLLQISKAGAHIANGYRADQCYNSIISALTNRSITEQHD</sequence>
<accession>A0AAV5NZ66</accession>
<name>A0AAV5NZ66_9VIBR</name>
<organism evidence="1 2">
    <name type="scientific">Vibrio penaeicida</name>
    <dbReference type="NCBI Taxonomy" id="104609"/>
    <lineage>
        <taxon>Bacteria</taxon>
        <taxon>Pseudomonadati</taxon>
        <taxon>Pseudomonadota</taxon>
        <taxon>Gammaproteobacteria</taxon>
        <taxon>Vibrionales</taxon>
        <taxon>Vibrionaceae</taxon>
        <taxon>Vibrio</taxon>
    </lineage>
</organism>
<protein>
    <submittedName>
        <fullName evidence="1">Glycosyl transferase</fullName>
    </submittedName>
</protein>
<evidence type="ECO:0000313" key="2">
    <source>
        <dbReference type="Proteomes" id="UP001156690"/>
    </source>
</evidence>
<keyword evidence="1" id="KW-0808">Transferase</keyword>
<dbReference type="Proteomes" id="UP001156690">
    <property type="component" value="Unassembled WGS sequence"/>
</dbReference>
<keyword evidence="2" id="KW-1185">Reference proteome</keyword>
<dbReference type="GO" id="GO:0016740">
    <property type="term" value="F:transferase activity"/>
    <property type="evidence" value="ECO:0007669"/>
    <property type="project" value="UniProtKB-KW"/>
</dbReference>
<dbReference type="RefSeq" id="WP_126609728.1">
    <property type="nucleotide sequence ID" value="NZ_AP025144.1"/>
</dbReference>
<proteinExistence type="predicted"/>